<dbReference type="EMBL" id="JAURVH010001515">
    <property type="protein sequence ID" value="KAK5933201.1"/>
    <property type="molecule type" value="Genomic_DNA"/>
</dbReference>
<protein>
    <submittedName>
        <fullName evidence="2">Uncharacterized protein</fullName>
    </submittedName>
</protein>
<dbReference type="Proteomes" id="UP001331515">
    <property type="component" value="Unassembled WGS sequence"/>
</dbReference>
<organism evidence="2 3">
    <name type="scientific">Champsocephalus gunnari</name>
    <name type="common">Mackerel icefish</name>
    <dbReference type="NCBI Taxonomy" id="52237"/>
    <lineage>
        <taxon>Eukaryota</taxon>
        <taxon>Metazoa</taxon>
        <taxon>Chordata</taxon>
        <taxon>Craniata</taxon>
        <taxon>Vertebrata</taxon>
        <taxon>Euteleostomi</taxon>
        <taxon>Actinopterygii</taxon>
        <taxon>Neopterygii</taxon>
        <taxon>Teleostei</taxon>
        <taxon>Neoteleostei</taxon>
        <taxon>Acanthomorphata</taxon>
        <taxon>Eupercaria</taxon>
        <taxon>Perciformes</taxon>
        <taxon>Notothenioidei</taxon>
        <taxon>Channichthyidae</taxon>
        <taxon>Champsocephalus</taxon>
    </lineage>
</organism>
<name>A0AAN8HYJ7_CHAGU</name>
<feature type="compositionally biased region" description="Basic and acidic residues" evidence="1">
    <location>
        <begin position="1"/>
        <end position="18"/>
    </location>
</feature>
<sequence length="71" mass="7728">MLIAGEHEESCQARDGHTSLRGSEPSNSLQRDTVSSIIISYLEVSGAAVRFFSCRLTLRADPPPDRLLGVI</sequence>
<keyword evidence="3" id="KW-1185">Reference proteome</keyword>
<comment type="caution">
    <text evidence="2">The sequence shown here is derived from an EMBL/GenBank/DDBJ whole genome shotgun (WGS) entry which is preliminary data.</text>
</comment>
<feature type="compositionally biased region" description="Polar residues" evidence="1">
    <location>
        <begin position="20"/>
        <end position="29"/>
    </location>
</feature>
<reference evidence="2 3" key="1">
    <citation type="journal article" date="2023" name="Mol. Biol. Evol.">
        <title>Genomics of Secondarily Temperate Adaptation in the Only Non-Antarctic Icefish.</title>
        <authorList>
            <person name="Rivera-Colon A.G."/>
            <person name="Rayamajhi N."/>
            <person name="Minhas B.F."/>
            <person name="Madrigal G."/>
            <person name="Bilyk K.T."/>
            <person name="Yoon V."/>
            <person name="Hune M."/>
            <person name="Gregory S."/>
            <person name="Cheng C.H.C."/>
            <person name="Catchen J.M."/>
        </authorList>
    </citation>
    <scope>NUCLEOTIDE SEQUENCE [LARGE SCALE GENOMIC DNA]</scope>
    <source>
        <tissue evidence="2">White muscle</tissue>
    </source>
</reference>
<feature type="region of interest" description="Disordered" evidence="1">
    <location>
        <begin position="1"/>
        <end position="29"/>
    </location>
</feature>
<proteinExistence type="predicted"/>
<evidence type="ECO:0000313" key="3">
    <source>
        <dbReference type="Proteomes" id="UP001331515"/>
    </source>
</evidence>
<evidence type="ECO:0000256" key="1">
    <source>
        <dbReference type="SAM" id="MobiDB-lite"/>
    </source>
</evidence>
<accession>A0AAN8HYJ7</accession>
<dbReference type="AlphaFoldDB" id="A0AAN8HYJ7"/>
<evidence type="ECO:0000313" key="2">
    <source>
        <dbReference type="EMBL" id="KAK5933201.1"/>
    </source>
</evidence>
<gene>
    <name evidence="2" type="ORF">CgunFtcFv8_004847</name>
</gene>